<feature type="transmembrane region" description="Helical" evidence="1">
    <location>
        <begin position="157"/>
        <end position="179"/>
    </location>
</feature>
<dbReference type="EMBL" id="CP071518">
    <property type="protein sequence ID" value="QSX78374.1"/>
    <property type="molecule type" value="Genomic_DNA"/>
</dbReference>
<sequence>MNATTATPAELARRRSNTTYRFVRQLHLWIGAWGALAAIIYGFTGLVMNNRFGDNAWPQGKTEEAGRIELAVPATARATPEELSLWLRQTQGLDAQVIRKGGKDKKGPMKWSFSGGTASDSWSVEYAPGSDKAEVKRASHSFLAAIGRLHKGSGGGWLWNLLADSFAIGMLLLGLSGIWMWARGRTAKDMIASIFGLSALILAAVLIPALV</sequence>
<feature type="transmembrane region" description="Helical" evidence="1">
    <location>
        <begin position="191"/>
        <end position="210"/>
    </location>
</feature>
<accession>A0A974XZ59</accession>
<evidence type="ECO:0000313" key="3">
    <source>
        <dbReference type="Proteomes" id="UP000639274"/>
    </source>
</evidence>
<dbReference type="Pfam" id="PF16357">
    <property type="entry name" value="PepSY_TM_like_2"/>
    <property type="match status" value="1"/>
</dbReference>
<keyword evidence="1" id="KW-0472">Membrane</keyword>
<dbReference type="AlphaFoldDB" id="A0A974XZ59"/>
<name>A0A974XZ59_9GAMM</name>
<dbReference type="PANTHER" id="PTHR40115">
    <property type="entry name" value="INNER MEMBRANE PROTEIN WITH PEPSY TM HELIX"/>
    <property type="match status" value="1"/>
</dbReference>
<protein>
    <submittedName>
        <fullName evidence="2">PepSY-associated TM helix domain-containing protein</fullName>
    </submittedName>
</protein>
<dbReference type="Proteomes" id="UP000639274">
    <property type="component" value="Chromosome"/>
</dbReference>
<feature type="transmembrane region" description="Helical" evidence="1">
    <location>
        <begin position="26"/>
        <end position="48"/>
    </location>
</feature>
<evidence type="ECO:0000256" key="1">
    <source>
        <dbReference type="SAM" id="Phobius"/>
    </source>
</evidence>
<keyword evidence="1" id="KW-0812">Transmembrane</keyword>
<keyword evidence="1" id="KW-1133">Transmembrane helix</keyword>
<evidence type="ECO:0000313" key="2">
    <source>
        <dbReference type="EMBL" id="QSX78374.1"/>
    </source>
</evidence>
<reference evidence="2 3" key="1">
    <citation type="submission" date="2021-03" db="EMBL/GenBank/DDBJ databases">
        <title>Lysobacter sp. nov. isolated from soil of gangwondo yeongwol, south Korea.</title>
        <authorList>
            <person name="Kim K.R."/>
            <person name="Kim K.H."/>
            <person name="Jeon C.O."/>
        </authorList>
    </citation>
    <scope>NUCLEOTIDE SEQUENCE [LARGE SCALE GENOMIC DNA]</scope>
    <source>
        <strain evidence="2 3">R19</strain>
    </source>
</reference>
<dbReference type="KEGG" id="lsf:I8J32_017280"/>
<organism evidence="2 3">
    <name type="scientific">Agrilutibacter solisilvae</name>
    <dbReference type="NCBI Taxonomy" id="2763317"/>
    <lineage>
        <taxon>Bacteria</taxon>
        <taxon>Pseudomonadati</taxon>
        <taxon>Pseudomonadota</taxon>
        <taxon>Gammaproteobacteria</taxon>
        <taxon>Lysobacterales</taxon>
        <taxon>Lysobacteraceae</taxon>
        <taxon>Agrilutibacter</taxon>
    </lineage>
</organism>
<dbReference type="RefSeq" id="WP_200613947.1">
    <property type="nucleotide sequence ID" value="NZ_CP071518.1"/>
</dbReference>
<dbReference type="InterPro" id="IPR032307">
    <property type="entry name" value="PepSY_TM-like_2"/>
</dbReference>
<dbReference type="PANTHER" id="PTHR40115:SF1">
    <property type="entry name" value="INNER MEMBRANE PROTEIN WITH PEPSY TM HELIX"/>
    <property type="match status" value="1"/>
</dbReference>
<keyword evidence="3" id="KW-1185">Reference proteome</keyword>
<proteinExistence type="predicted"/>
<gene>
    <name evidence="2" type="ORF">I8J32_017280</name>
</gene>